<sequence>MLKNYYERFNPEQGYEKLLFRSGKGLQSAELNDMQAQMQHQVKGVADAILKDGDLTTDGDVLIDDKTGQVKLGECAIYLRGQIRNIAPAELQIATNQLLYLGVWLAEVVVSEVDDPSLRDPAIGAHNFDEPGAGRLKVTCQWGLVGDDKVGNFYPVHRVDNGVLVEKQPPPQLDAVTVALARYDREANGGSYVVDGMDLTYRGVDASDQVFSLAEGKAHIEGFEVAFPTSLRKLFAADPDLQTVLDEPHRFSPDQQGNMRIDLSFTPVHSIQRVDATLEVSKTLTHGGFEGAKDPLPDQAVLEVVSITQNQTSYQQGIDFQLTQNQIDWSLNGVEPSPGTTYTIVYRYRDQLSVNADETGFTVSNLVSGSLVTVDYQWKMPRIDLVSLDSQGQVRRIKGVPNSYQPIAPKAPDSQLILARISQNWSGSGVPEVKNMAVRSVPMSALGEMQQQIGDLYELLAIERLRNDANSQEPAAKLGVFVDPFTDDDMRDQGLAQNAAIIDGELLLPVDVAVNEIVLPNDNKALTLDYQVETILEQTMKTGAMKVNPYDAFEPVPALVTLQPAVDHWTTTSQVWTSPVTRRITRGGGAVRRTSWVQSTEVLSTSITAAEFLRSRSVNFELKGFGQNESLKEVIFDGVAISAGEQS</sequence>
<evidence type="ECO:0000313" key="3">
    <source>
        <dbReference type="Proteomes" id="UP000198862"/>
    </source>
</evidence>
<dbReference type="EMBL" id="FOLO01000038">
    <property type="protein sequence ID" value="SFD16551.1"/>
    <property type="molecule type" value="Genomic_DNA"/>
</dbReference>
<dbReference type="Proteomes" id="UP000198862">
    <property type="component" value="Unassembled WGS sequence"/>
</dbReference>
<evidence type="ECO:0000313" key="2">
    <source>
        <dbReference type="EMBL" id="SFD16551.1"/>
    </source>
</evidence>
<feature type="domain" description="DUF4815" evidence="1">
    <location>
        <begin position="5"/>
        <end position="576"/>
    </location>
</feature>
<reference evidence="2 3" key="1">
    <citation type="submission" date="2016-10" db="EMBL/GenBank/DDBJ databases">
        <authorList>
            <person name="de Groot N.N."/>
        </authorList>
    </citation>
    <scope>NUCLEOTIDE SEQUENCE [LARGE SCALE GENOMIC DNA]</scope>
    <source>
        <strain evidence="2 3">DSM 6059</strain>
    </source>
</reference>
<proteinExistence type="predicted"/>
<evidence type="ECO:0000259" key="1">
    <source>
        <dbReference type="Pfam" id="PF16075"/>
    </source>
</evidence>
<accession>A0A1I1Q341</accession>
<dbReference type="InterPro" id="IPR032096">
    <property type="entry name" value="DUF4815"/>
</dbReference>
<dbReference type="AlphaFoldDB" id="A0A1I1Q341"/>
<organism evidence="2 3">
    <name type="scientific">Pseudoalteromonas denitrificans DSM 6059</name>
    <dbReference type="NCBI Taxonomy" id="1123010"/>
    <lineage>
        <taxon>Bacteria</taxon>
        <taxon>Pseudomonadati</taxon>
        <taxon>Pseudomonadota</taxon>
        <taxon>Gammaproteobacteria</taxon>
        <taxon>Alteromonadales</taxon>
        <taxon>Pseudoalteromonadaceae</taxon>
        <taxon>Pseudoalteromonas</taxon>
    </lineage>
</organism>
<name>A0A1I1Q341_9GAMM</name>
<dbReference type="STRING" id="1123010.SAMN02745724_03718"/>
<keyword evidence="3" id="KW-1185">Reference proteome</keyword>
<gene>
    <name evidence="2" type="ORF">SAMN02745724_03718</name>
</gene>
<dbReference type="RefSeq" id="WP_091988077.1">
    <property type="nucleotide sequence ID" value="NZ_FOLO01000038.1"/>
</dbReference>
<protein>
    <recommendedName>
        <fullName evidence="1">DUF4815 domain-containing protein</fullName>
    </recommendedName>
</protein>
<dbReference type="OrthoDB" id="2463879at2"/>
<dbReference type="Pfam" id="PF16075">
    <property type="entry name" value="DUF4815"/>
    <property type="match status" value="1"/>
</dbReference>